<dbReference type="Pfam" id="PF06985">
    <property type="entry name" value="HET"/>
    <property type="match status" value="1"/>
</dbReference>
<evidence type="ECO:0000313" key="3">
    <source>
        <dbReference type="EMBL" id="KAK0751829.1"/>
    </source>
</evidence>
<evidence type="ECO:0000313" key="4">
    <source>
        <dbReference type="Proteomes" id="UP001172155"/>
    </source>
</evidence>
<dbReference type="Proteomes" id="UP001172155">
    <property type="component" value="Unassembled WGS sequence"/>
</dbReference>
<reference evidence="3" key="1">
    <citation type="submission" date="2023-06" db="EMBL/GenBank/DDBJ databases">
        <title>Genome-scale phylogeny and comparative genomics of the fungal order Sordariales.</title>
        <authorList>
            <consortium name="Lawrence Berkeley National Laboratory"/>
            <person name="Hensen N."/>
            <person name="Bonometti L."/>
            <person name="Westerberg I."/>
            <person name="Brannstrom I.O."/>
            <person name="Guillou S."/>
            <person name="Cros-Aarteil S."/>
            <person name="Calhoun S."/>
            <person name="Haridas S."/>
            <person name="Kuo A."/>
            <person name="Mondo S."/>
            <person name="Pangilinan J."/>
            <person name="Riley R."/>
            <person name="LaButti K."/>
            <person name="Andreopoulos B."/>
            <person name="Lipzen A."/>
            <person name="Chen C."/>
            <person name="Yanf M."/>
            <person name="Daum C."/>
            <person name="Ng V."/>
            <person name="Clum A."/>
            <person name="Steindorff A."/>
            <person name="Ohm R."/>
            <person name="Martin F."/>
            <person name="Silar P."/>
            <person name="Natvig D."/>
            <person name="Lalanne C."/>
            <person name="Gautier V."/>
            <person name="Ament-velasquez S.L."/>
            <person name="Kruys A."/>
            <person name="Hutchinson M.I."/>
            <person name="Powell A.J."/>
            <person name="Barry K."/>
            <person name="Miller A.N."/>
            <person name="Grigoriev I.V."/>
            <person name="Debuchy R."/>
            <person name="Gladieux P."/>
            <person name="Thoren M.H."/>
            <person name="Johannesson H."/>
        </authorList>
    </citation>
    <scope>NUCLEOTIDE SEQUENCE</scope>
    <source>
        <strain evidence="3">SMH3187-1</strain>
    </source>
</reference>
<keyword evidence="4" id="KW-1185">Reference proteome</keyword>
<evidence type="ECO:0000256" key="1">
    <source>
        <dbReference type="SAM" id="MobiDB-lite"/>
    </source>
</evidence>
<gene>
    <name evidence="3" type="ORF">B0T18DRAFT_403483</name>
</gene>
<dbReference type="InterPro" id="IPR010730">
    <property type="entry name" value="HET"/>
</dbReference>
<feature type="region of interest" description="Disordered" evidence="1">
    <location>
        <begin position="190"/>
        <end position="222"/>
    </location>
</feature>
<organism evidence="3 4">
    <name type="scientific">Schizothecium vesticola</name>
    <dbReference type="NCBI Taxonomy" id="314040"/>
    <lineage>
        <taxon>Eukaryota</taxon>
        <taxon>Fungi</taxon>
        <taxon>Dikarya</taxon>
        <taxon>Ascomycota</taxon>
        <taxon>Pezizomycotina</taxon>
        <taxon>Sordariomycetes</taxon>
        <taxon>Sordariomycetidae</taxon>
        <taxon>Sordariales</taxon>
        <taxon>Schizotheciaceae</taxon>
        <taxon>Schizothecium</taxon>
    </lineage>
</organism>
<feature type="compositionally biased region" description="Basic and acidic residues" evidence="1">
    <location>
        <begin position="190"/>
        <end position="216"/>
    </location>
</feature>
<name>A0AA40KA79_9PEZI</name>
<dbReference type="EMBL" id="JAUKUD010000002">
    <property type="protein sequence ID" value="KAK0751829.1"/>
    <property type="molecule type" value="Genomic_DNA"/>
</dbReference>
<sequence length="889" mass="100676">MAFPQSKESPGGGFDRSTTAYELCSRCKELNITPESFNVAAHRGHNRPNLEKNASSESCWLASGKVPTRYVISESGGTSSDCKLCNLIRDTIGSSRNTGKVAEYFVAWDLDGPYVKDLSKFVNTSRRLRVSWSREMGALSEKGVRVEEEVFLLPAADALSPPQQTGTSAPDLNRSLRLILKWLHMCETKHQNQQKDKKQTRDASQAKDENETKHENPLPLPQREWEHRFRDLVNSTYFGVIDVVDKQLCRLPMAENGKPAPYVALSYVWGQDDAHRELRTTCENGLLRTEPEGLAQVWERLPTTIRDALKLVQDLSRMRAEQDGEASPMPPPLRYIWIDSLCIVQDGPQSWKYNARRMDLIYGNAYFTICAADGPSSATGLVAMNPTAHNQPGVAQITPKVAVRVSMSSDSVIDASEWNHRGWTFQERILSRRCIIFAEGRIFFQCRQTNWSQDDNPDEAENGMASAWGHLLHRRYDELESRPIKFFMTAVEKYTGRNLSFASDILDAFSGVSQLMKWYLCSHLHFGLPASHFDLALLWKPLAGKCRRTSANIPANERGHGRHDLEFPSWSWCGWMDSKDPGKGARAVYDSEFLGGFIDDAGTRDWLLNHTWIIWFVRDQEANLRPLWEGPTVPPSSRGKVTPQWQGYKSRPRGQSSCWVKHLDVPENTAVGDGVDAYGRPVKGRWWSGLARETQHNHFTQRLPDTLFGVRGPCLPEATRKSYMYFNAHDSHSGAPSSNPGSMSFAEAGLDHQPYQPLLQFWTLTCQFGMVPDFDTPAADHLQRYHVADSAGDKCGTVVTDKSWVEQKKPFCTFIALSEAKDFTEQEWSARSRTHYNPGAREDSKWPLFYAMAITKDVKRGVWERLGLGKVYQSAFQRDGCRWDEIILG</sequence>
<protein>
    <submittedName>
        <fullName evidence="3">Heterokaryon incompatibility protein-domain-containing protein</fullName>
    </submittedName>
</protein>
<dbReference type="PANTHER" id="PTHR33112:SF12">
    <property type="entry name" value="HETEROKARYON INCOMPATIBILITY DOMAIN-CONTAINING PROTEIN"/>
    <property type="match status" value="1"/>
</dbReference>
<proteinExistence type="predicted"/>
<feature type="domain" description="Heterokaryon incompatibility" evidence="2">
    <location>
        <begin position="262"/>
        <end position="427"/>
    </location>
</feature>
<dbReference type="AlphaFoldDB" id="A0AA40KA79"/>
<feature type="region of interest" description="Disordered" evidence="1">
    <location>
        <begin position="629"/>
        <end position="649"/>
    </location>
</feature>
<comment type="caution">
    <text evidence="3">The sequence shown here is derived from an EMBL/GenBank/DDBJ whole genome shotgun (WGS) entry which is preliminary data.</text>
</comment>
<dbReference type="PANTHER" id="PTHR33112">
    <property type="entry name" value="DOMAIN PROTEIN, PUTATIVE-RELATED"/>
    <property type="match status" value="1"/>
</dbReference>
<evidence type="ECO:0000259" key="2">
    <source>
        <dbReference type="Pfam" id="PF06985"/>
    </source>
</evidence>
<accession>A0AA40KA79</accession>